<organism evidence="3 5">
    <name type="scientific">Vandammella animalimorsus</name>
    <dbReference type="NCBI Taxonomy" id="2029117"/>
    <lineage>
        <taxon>Bacteria</taxon>
        <taxon>Pseudomonadati</taxon>
        <taxon>Pseudomonadota</taxon>
        <taxon>Betaproteobacteria</taxon>
        <taxon>Burkholderiales</taxon>
        <taxon>Comamonadaceae</taxon>
        <taxon>Vandammella</taxon>
    </lineage>
</organism>
<evidence type="ECO:0000256" key="1">
    <source>
        <dbReference type="SAM" id="MobiDB-lite"/>
    </source>
</evidence>
<dbReference type="Proteomes" id="UP000218644">
    <property type="component" value="Unassembled WGS sequence"/>
</dbReference>
<reference evidence="3 5" key="1">
    <citation type="submission" date="2017-08" db="EMBL/GenBank/DDBJ databases">
        <title>WGS of Clinical strains of the CDC Group NO-1 linked to zoonotic infections in humans.</title>
        <authorList>
            <person name="Bernier A.-M."/>
            <person name="Bernard K."/>
        </authorList>
    </citation>
    <scope>NUCLEOTIDE SEQUENCE [LARGE SCALE GENOMIC DNA]</scope>
    <source>
        <strain evidence="3 5">NML79-0751</strain>
    </source>
</reference>
<dbReference type="EMBL" id="RDQJ01000005">
    <property type="protein sequence ID" value="RMX16022.1"/>
    <property type="molecule type" value="Genomic_DNA"/>
</dbReference>
<dbReference type="EMBL" id="NSJD01000002">
    <property type="protein sequence ID" value="PAT41237.1"/>
    <property type="molecule type" value="Genomic_DNA"/>
</dbReference>
<accession>A0A3M6RLX8</accession>
<feature type="region of interest" description="Disordered" evidence="1">
    <location>
        <begin position="87"/>
        <end position="119"/>
    </location>
</feature>
<feature type="chain" id="PRO_5036035232" description="Secreted protein" evidence="2">
    <location>
        <begin position="27"/>
        <end position="119"/>
    </location>
</feature>
<comment type="caution">
    <text evidence="3">The sequence shown here is derived from an EMBL/GenBank/DDBJ whole genome shotgun (WGS) entry which is preliminary data.</text>
</comment>
<accession>A0A2A2AU09</accession>
<dbReference type="Proteomes" id="UP000275180">
    <property type="component" value="Unassembled WGS sequence"/>
</dbReference>
<sequence>MSLIRTLASACSISACLLLASAPAHVAAQSAGIAVCDDGSQDRQACRREFGAARQKAPQDPNEDFSNNALQRCMAHKDLDARQACEERVRGQHAQHQGSVLGGGMLYEHRATRVGPAQQ</sequence>
<reference evidence="4 6" key="2">
    <citation type="submission" date="2018-10" db="EMBL/GenBank/DDBJ databases">
        <title>Comamonadaceae CDC group NO-1 genome sequencing and assembly.</title>
        <authorList>
            <person name="Bernier A.-M."/>
            <person name="Bernard K."/>
        </authorList>
    </citation>
    <scope>NUCLEOTIDE SEQUENCE [LARGE SCALE GENOMIC DNA]</scope>
    <source>
        <strain evidence="4 6">NML180582</strain>
    </source>
</reference>
<dbReference type="PROSITE" id="PS51257">
    <property type="entry name" value="PROKAR_LIPOPROTEIN"/>
    <property type="match status" value="1"/>
</dbReference>
<feature type="signal peptide" evidence="2">
    <location>
        <begin position="1"/>
        <end position="26"/>
    </location>
</feature>
<dbReference type="AlphaFoldDB" id="A0A2A2AU09"/>
<gene>
    <name evidence="3" type="ORF">CK623_03095</name>
    <name evidence="4" type="ORF">EBQ34_05505</name>
</gene>
<name>A0A2A2AU09_9BURK</name>
<evidence type="ECO:0000256" key="2">
    <source>
        <dbReference type="SAM" id="SignalP"/>
    </source>
</evidence>
<dbReference type="OrthoDB" id="8911869at2"/>
<evidence type="ECO:0000313" key="6">
    <source>
        <dbReference type="Proteomes" id="UP000275180"/>
    </source>
</evidence>
<evidence type="ECO:0000313" key="5">
    <source>
        <dbReference type="Proteomes" id="UP000218644"/>
    </source>
</evidence>
<proteinExistence type="predicted"/>
<keyword evidence="2" id="KW-0732">Signal</keyword>
<protein>
    <recommendedName>
        <fullName evidence="7">Secreted protein</fullName>
    </recommendedName>
</protein>
<evidence type="ECO:0008006" key="7">
    <source>
        <dbReference type="Google" id="ProtNLM"/>
    </source>
</evidence>
<evidence type="ECO:0000313" key="4">
    <source>
        <dbReference type="EMBL" id="RMX16022.1"/>
    </source>
</evidence>
<evidence type="ECO:0000313" key="3">
    <source>
        <dbReference type="EMBL" id="PAT41237.1"/>
    </source>
</evidence>
<dbReference type="RefSeq" id="WP_095556311.1">
    <property type="nucleotide sequence ID" value="NZ_NSJD01000002.1"/>
</dbReference>